<evidence type="ECO:0000313" key="2">
    <source>
        <dbReference type="EMBL" id="AKE51983.1"/>
    </source>
</evidence>
<protein>
    <submittedName>
        <fullName evidence="2">Uncharacterized protein</fullName>
    </submittedName>
</protein>
<feature type="transmembrane region" description="Helical" evidence="1">
    <location>
        <begin position="50"/>
        <end position="69"/>
    </location>
</feature>
<sequence length="247" mass="28712">MYGINDIEDINKAGKYLAFLSVIGAIYLLLDINFKDFIGISLININERSGVYEAIFSCLIVWFFIRYAFIYRVKWEEHLNEYINFSQIDLKESTLIKEIIRLEGCSYPWLIYIKLRSIHGHYFVNFASDRELSSYTQLQKDYKLNKITRDSTLSWIEASGKRILSAIDNKVGKDIESLLQEVIDTNRLESNDHLHGYRLSITGSKGGRNFKREIYNQAFYSIKGINDSIPLLLFAFFIGAFIGQCFN</sequence>
<evidence type="ECO:0000256" key="1">
    <source>
        <dbReference type="SAM" id="Phobius"/>
    </source>
</evidence>
<evidence type="ECO:0000313" key="3">
    <source>
        <dbReference type="Proteomes" id="UP000034071"/>
    </source>
</evidence>
<dbReference type="RefSeq" id="WP_046561104.1">
    <property type="nucleotide sequence ID" value="NZ_CP010975.1"/>
</dbReference>
<keyword evidence="1" id="KW-0472">Membrane</keyword>
<name>A0A0F6RBZ9_9GAMM</name>
<organism evidence="2 3">
    <name type="scientific">Kangiella geojedonensis</name>
    <dbReference type="NCBI Taxonomy" id="914150"/>
    <lineage>
        <taxon>Bacteria</taxon>
        <taxon>Pseudomonadati</taxon>
        <taxon>Pseudomonadota</taxon>
        <taxon>Gammaproteobacteria</taxon>
        <taxon>Kangiellales</taxon>
        <taxon>Kangiellaceae</taxon>
        <taxon>Kangiella</taxon>
    </lineage>
</organism>
<feature type="transmembrane region" description="Helical" evidence="1">
    <location>
        <begin position="12"/>
        <end position="30"/>
    </location>
</feature>
<dbReference type="EMBL" id="CP010975">
    <property type="protein sequence ID" value="AKE51983.1"/>
    <property type="molecule type" value="Genomic_DNA"/>
</dbReference>
<dbReference type="Proteomes" id="UP000034071">
    <property type="component" value="Chromosome"/>
</dbReference>
<proteinExistence type="predicted"/>
<gene>
    <name evidence="2" type="ORF">TQ33_1021</name>
</gene>
<dbReference type="AlphaFoldDB" id="A0A0F6RBZ9"/>
<reference evidence="2 3" key="1">
    <citation type="submission" date="2015-02" db="EMBL/GenBank/DDBJ databases">
        <title>Complete genome sequence of Kangiella geojedonensis strain YCS-5T.</title>
        <authorList>
            <person name="Kim K.M."/>
        </authorList>
    </citation>
    <scope>NUCLEOTIDE SEQUENCE [LARGE SCALE GENOMIC DNA]</scope>
    <source>
        <strain evidence="2 3">YCS-5</strain>
    </source>
</reference>
<dbReference type="HOGENOM" id="CLU_1123369_0_0_6"/>
<keyword evidence="1" id="KW-0812">Transmembrane</keyword>
<dbReference type="KEGG" id="kge:TQ33_1021"/>
<keyword evidence="1" id="KW-1133">Transmembrane helix</keyword>
<feature type="transmembrane region" description="Helical" evidence="1">
    <location>
        <begin position="229"/>
        <end position="246"/>
    </location>
</feature>
<accession>A0A0F6RBZ9</accession>
<keyword evidence="3" id="KW-1185">Reference proteome</keyword>